<name>A0ABP0WJ40_9BRYO</name>
<dbReference type="Proteomes" id="UP001497444">
    <property type="component" value="Chromosome 18"/>
</dbReference>
<reference evidence="3" key="1">
    <citation type="submission" date="2024-02" db="EMBL/GenBank/DDBJ databases">
        <authorList>
            <consortium name="ELIXIR-Norway"/>
            <consortium name="Elixir Norway"/>
        </authorList>
    </citation>
    <scope>NUCLEOTIDE SEQUENCE</scope>
</reference>
<accession>A0ABP0WJ40</accession>
<evidence type="ECO:0000313" key="4">
    <source>
        <dbReference type="Proteomes" id="UP001497444"/>
    </source>
</evidence>
<evidence type="ECO:0000259" key="2">
    <source>
        <dbReference type="PROSITE" id="PS50076"/>
    </source>
</evidence>
<protein>
    <recommendedName>
        <fullName evidence="2">J domain-containing protein</fullName>
    </recommendedName>
</protein>
<keyword evidence="4" id="KW-1185">Reference proteome</keyword>
<dbReference type="PROSITE" id="PS50076">
    <property type="entry name" value="DNAJ_2"/>
    <property type="match status" value="1"/>
</dbReference>
<dbReference type="SUPFAM" id="SSF46565">
    <property type="entry name" value="Chaperone J-domain"/>
    <property type="match status" value="1"/>
</dbReference>
<feature type="domain" description="J" evidence="2">
    <location>
        <begin position="61"/>
        <end position="107"/>
    </location>
</feature>
<sequence length="107" mass="12186">MDQLNIERCDFKPYPISSCTSQCSWQQLESHHYSNLVETGCLLFTNGVNLAVQSSQMVAKDLYETLGLHKGANPKEIKSAYYQLAKKYHPDVNEGNLEAEKKFQDVQ</sequence>
<dbReference type="PANTHER" id="PTHR44145">
    <property type="entry name" value="DNAJ HOMOLOG SUBFAMILY A MEMBER 3, MITOCHONDRIAL"/>
    <property type="match status" value="1"/>
</dbReference>
<dbReference type="SMART" id="SM00271">
    <property type="entry name" value="DnaJ"/>
    <property type="match status" value="1"/>
</dbReference>
<dbReference type="InterPro" id="IPR001623">
    <property type="entry name" value="DnaJ_domain"/>
</dbReference>
<evidence type="ECO:0000313" key="3">
    <source>
        <dbReference type="EMBL" id="CAK9265738.1"/>
    </source>
</evidence>
<dbReference type="PRINTS" id="PR00625">
    <property type="entry name" value="JDOMAIN"/>
</dbReference>
<gene>
    <name evidence="3" type="ORF">CSSPJE1EN1_LOCUS11216</name>
</gene>
<organism evidence="3 4">
    <name type="scientific">Sphagnum jensenii</name>
    <dbReference type="NCBI Taxonomy" id="128206"/>
    <lineage>
        <taxon>Eukaryota</taxon>
        <taxon>Viridiplantae</taxon>
        <taxon>Streptophyta</taxon>
        <taxon>Embryophyta</taxon>
        <taxon>Bryophyta</taxon>
        <taxon>Sphagnophytina</taxon>
        <taxon>Sphagnopsida</taxon>
        <taxon>Sphagnales</taxon>
        <taxon>Sphagnaceae</taxon>
        <taxon>Sphagnum</taxon>
    </lineage>
</organism>
<proteinExistence type="predicted"/>
<evidence type="ECO:0000256" key="1">
    <source>
        <dbReference type="ARBA" id="ARBA00023186"/>
    </source>
</evidence>
<dbReference type="InterPro" id="IPR051938">
    <property type="entry name" value="Apopto_cytoskel_mod"/>
</dbReference>
<dbReference type="EMBL" id="OZ020113">
    <property type="protein sequence ID" value="CAK9265738.1"/>
    <property type="molecule type" value="Genomic_DNA"/>
</dbReference>
<dbReference type="CDD" id="cd06257">
    <property type="entry name" value="DnaJ"/>
    <property type="match status" value="1"/>
</dbReference>
<dbReference type="InterPro" id="IPR036869">
    <property type="entry name" value="J_dom_sf"/>
</dbReference>
<keyword evidence="1" id="KW-0143">Chaperone</keyword>
<dbReference type="Gene3D" id="1.10.287.110">
    <property type="entry name" value="DnaJ domain"/>
    <property type="match status" value="1"/>
</dbReference>
<dbReference type="Pfam" id="PF00226">
    <property type="entry name" value="DnaJ"/>
    <property type="match status" value="1"/>
</dbReference>
<dbReference type="PANTHER" id="PTHR44145:SF3">
    <property type="entry name" value="DNAJ HOMOLOG SUBFAMILY A MEMBER 3, MITOCHONDRIAL"/>
    <property type="match status" value="1"/>
</dbReference>